<reference evidence="2 3" key="1">
    <citation type="submission" date="2021-08" db="EMBL/GenBank/DDBJ databases">
        <title>Draft Genome Sequence of Phanerochaete sordida strain YK-624.</title>
        <authorList>
            <person name="Mori T."/>
            <person name="Dohra H."/>
            <person name="Suzuki T."/>
            <person name="Kawagishi H."/>
            <person name="Hirai H."/>
        </authorList>
    </citation>
    <scope>NUCLEOTIDE SEQUENCE [LARGE SCALE GENOMIC DNA]</scope>
    <source>
        <strain evidence="2 3">YK-624</strain>
    </source>
</reference>
<keyword evidence="3" id="KW-1185">Reference proteome</keyword>
<feature type="region of interest" description="Disordered" evidence="1">
    <location>
        <begin position="1"/>
        <end position="23"/>
    </location>
</feature>
<evidence type="ECO:0000313" key="2">
    <source>
        <dbReference type="EMBL" id="GJE89209.1"/>
    </source>
</evidence>
<protein>
    <recommendedName>
        <fullName evidence="4">Heterokaryon incompatibility domain-containing protein</fullName>
    </recommendedName>
</protein>
<evidence type="ECO:0000313" key="3">
    <source>
        <dbReference type="Proteomes" id="UP000703269"/>
    </source>
</evidence>
<dbReference type="Proteomes" id="UP000703269">
    <property type="component" value="Unassembled WGS sequence"/>
</dbReference>
<gene>
    <name evidence="2" type="ORF">PsYK624_053040</name>
</gene>
<evidence type="ECO:0000256" key="1">
    <source>
        <dbReference type="SAM" id="MobiDB-lite"/>
    </source>
</evidence>
<feature type="compositionally biased region" description="Basic and acidic residues" evidence="1">
    <location>
        <begin position="10"/>
        <end position="23"/>
    </location>
</feature>
<accession>A0A9P3G891</accession>
<proteinExistence type="predicted"/>
<feature type="region of interest" description="Disordered" evidence="1">
    <location>
        <begin position="90"/>
        <end position="119"/>
    </location>
</feature>
<feature type="compositionally biased region" description="Acidic residues" evidence="1">
    <location>
        <begin position="90"/>
        <end position="105"/>
    </location>
</feature>
<dbReference type="OrthoDB" id="3226657at2759"/>
<dbReference type="EMBL" id="BPQB01000012">
    <property type="protein sequence ID" value="GJE89209.1"/>
    <property type="molecule type" value="Genomic_DNA"/>
</dbReference>
<comment type="caution">
    <text evidence="2">The sequence shown here is derived from an EMBL/GenBank/DDBJ whole genome shotgun (WGS) entry which is preliminary data.</text>
</comment>
<name>A0A9P3G891_9APHY</name>
<evidence type="ECO:0008006" key="4">
    <source>
        <dbReference type="Google" id="ProtNLM"/>
    </source>
</evidence>
<organism evidence="2 3">
    <name type="scientific">Phanerochaete sordida</name>
    <dbReference type="NCBI Taxonomy" id="48140"/>
    <lineage>
        <taxon>Eukaryota</taxon>
        <taxon>Fungi</taxon>
        <taxon>Dikarya</taxon>
        <taxon>Basidiomycota</taxon>
        <taxon>Agaricomycotina</taxon>
        <taxon>Agaricomycetes</taxon>
        <taxon>Polyporales</taxon>
        <taxon>Phanerochaetaceae</taxon>
        <taxon>Phanerochaete</taxon>
    </lineage>
</organism>
<sequence>MLDGAPSAEAMEKSPMKLPGEDDPHIMHNPATHQDLAADLMSAGLPNEPTGLRYFLAEGTSIRVRGFDIPWEQTGDAAVAVPSGVLQDEADFGEGNADFDEDGDNFGESPSGGPSVKARRRGAWGMAQVALSGATADEALFRFAGSGAYFTLRPPTRTSIPLQWVHVGPGAIPDGLADTPCSTMSPMHMLMGLNLVQGTHHSLDTEGMTELLQHIQQTSSDFGEAYGKVRRSWSYADPAIIKQRYDELYALDAAHESWRNEAVDSGSFGLRTSHLPPRRTWDLYSNRVLPLAVIASRSSGRRDQVPAELWTVSHSWVPIEERMEVWTPINNKQWPVPLPRVTTLEHIRMELLNMGAEYVWLDVLCLRQQGLAQSEPLRMEEWKVDVPTIGHIYRGAPRDRPCVTYFNGLGLPLNTSPDMLNSPTHWFNRVWTLQESLETWLPGGLTGFPQSNVRWFFSRLNALTTLTARGAQGHTAIVPELRRRSCTSELDRIAGLAYLLGCDSLPLYHESLPVESAWEQLLQHAPDTWRMRLLFRYSIDVPFTIFPTWDKYTHTSPVLTDRVEIESHVSLPRPEVNFNMLGYQQLLAESWGTCTISTVSSDTGTALDEDHPPLDLRFGRNDAQVLRVVPHLILGVILRGAAYTIVRAHSRHSWRQQLLLLDVVDTDRNNTYLTAVKHGVMQLTLEDMIKLETLPQLQTEVTVLYLIGDSARRRSQHADQYELAFGEMRTSGRPFIVNDISEYSRSNRIRRAILGHTSTEPVRS</sequence>
<dbReference type="AlphaFoldDB" id="A0A9P3G891"/>